<keyword evidence="4" id="KW-0489">Methyltransferase</keyword>
<dbReference type="FunFam" id="3.40.10.10:FF:000001">
    <property type="entry name" value="DNA-3-methyladenine glycosylase 2"/>
    <property type="match status" value="1"/>
</dbReference>
<dbReference type="GO" id="GO:0032131">
    <property type="term" value="F:alkylated DNA binding"/>
    <property type="evidence" value="ECO:0007669"/>
    <property type="project" value="TreeGrafter"/>
</dbReference>
<evidence type="ECO:0000313" key="15">
    <source>
        <dbReference type="EMBL" id="NKZ38465.1"/>
    </source>
</evidence>
<evidence type="ECO:0000256" key="10">
    <source>
        <dbReference type="ARBA" id="ARBA00023125"/>
    </source>
</evidence>
<dbReference type="SMART" id="SM00342">
    <property type="entry name" value="HTH_ARAC"/>
    <property type="match status" value="1"/>
</dbReference>
<proteinExistence type="predicted"/>
<dbReference type="SUPFAM" id="SSF55945">
    <property type="entry name" value="TATA-box binding protein-like"/>
    <property type="match status" value="1"/>
</dbReference>
<evidence type="ECO:0000313" key="16">
    <source>
        <dbReference type="Proteomes" id="UP000541636"/>
    </source>
</evidence>
<dbReference type="InterPro" id="IPR009057">
    <property type="entry name" value="Homeodomain-like_sf"/>
</dbReference>
<dbReference type="Pfam" id="PF06029">
    <property type="entry name" value="AlkA_N"/>
    <property type="match status" value="1"/>
</dbReference>
<keyword evidence="12" id="KW-0804">Transcription</keyword>
<organism evidence="15 16">
    <name type="scientific">Oleiagrimonas citrea</name>
    <dbReference type="NCBI Taxonomy" id="1665687"/>
    <lineage>
        <taxon>Bacteria</taxon>
        <taxon>Pseudomonadati</taxon>
        <taxon>Pseudomonadota</taxon>
        <taxon>Gammaproteobacteria</taxon>
        <taxon>Lysobacterales</taxon>
        <taxon>Rhodanobacteraceae</taxon>
        <taxon>Oleiagrimonas</taxon>
    </lineage>
</organism>
<dbReference type="GO" id="GO:0032993">
    <property type="term" value="C:protein-DNA complex"/>
    <property type="evidence" value="ECO:0007669"/>
    <property type="project" value="TreeGrafter"/>
</dbReference>
<dbReference type="PROSITE" id="PS00041">
    <property type="entry name" value="HTH_ARAC_FAMILY_1"/>
    <property type="match status" value="1"/>
</dbReference>
<feature type="domain" description="HTH araC/xylS-type" evidence="14">
    <location>
        <begin position="95"/>
        <end position="193"/>
    </location>
</feature>
<dbReference type="SUPFAM" id="SSF46689">
    <property type="entry name" value="Homeodomain-like"/>
    <property type="match status" value="2"/>
</dbReference>
<dbReference type="Pfam" id="PF00730">
    <property type="entry name" value="HhH-GPD"/>
    <property type="match status" value="1"/>
</dbReference>
<dbReference type="GO" id="GO:0003700">
    <property type="term" value="F:DNA-binding transcription factor activity"/>
    <property type="evidence" value="ECO:0007669"/>
    <property type="project" value="InterPro"/>
</dbReference>
<dbReference type="Proteomes" id="UP000541636">
    <property type="component" value="Unassembled WGS sequence"/>
</dbReference>
<dbReference type="InterPro" id="IPR023170">
    <property type="entry name" value="HhH_base_excis_C"/>
</dbReference>
<evidence type="ECO:0000259" key="14">
    <source>
        <dbReference type="PROSITE" id="PS01124"/>
    </source>
</evidence>
<dbReference type="Gene3D" id="3.40.10.10">
    <property type="entry name" value="DNA Methylphosphotriester Repair Domain"/>
    <property type="match status" value="1"/>
</dbReference>
<evidence type="ECO:0000256" key="11">
    <source>
        <dbReference type="ARBA" id="ARBA00023159"/>
    </source>
</evidence>
<dbReference type="PROSITE" id="PS01124">
    <property type="entry name" value="HTH_ARAC_FAMILY_2"/>
    <property type="match status" value="1"/>
</dbReference>
<keyword evidence="7" id="KW-0227">DNA damage</keyword>
<evidence type="ECO:0000256" key="9">
    <source>
        <dbReference type="ARBA" id="ARBA00023015"/>
    </source>
</evidence>
<dbReference type="Gene3D" id="1.10.340.30">
    <property type="entry name" value="Hypothetical protein, domain 2"/>
    <property type="match status" value="1"/>
</dbReference>
<dbReference type="InterPro" id="IPR051912">
    <property type="entry name" value="Alkylbase_DNA_Glycosylase/TA"/>
</dbReference>
<dbReference type="GO" id="GO:0032259">
    <property type="term" value="P:methylation"/>
    <property type="evidence" value="ECO:0007669"/>
    <property type="project" value="UniProtKB-KW"/>
</dbReference>
<evidence type="ECO:0000256" key="13">
    <source>
        <dbReference type="ARBA" id="ARBA00023204"/>
    </source>
</evidence>
<evidence type="ECO:0000256" key="2">
    <source>
        <dbReference type="ARBA" id="ARBA00001947"/>
    </source>
</evidence>
<dbReference type="EC" id="3.2.2.21" evidence="3"/>
<dbReference type="InterPro" id="IPR010316">
    <property type="entry name" value="AlkA_N"/>
</dbReference>
<dbReference type="SMART" id="SM00478">
    <property type="entry name" value="ENDO3c"/>
    <property type="match status" value="1"/>
</dbReference>
<evidence type="ECO:0000256" key="12">
    <source>
        <dbReference type="ARBA" id="ARBA00023163"/>
    </source>
</evidence>
<evidence type="ECO:0000256" key="7">
    <source>
        <dbReference type="ARBA" id="ARBA00022763"/>
    </source>
</evidence>
<dbReference type="Pfam" id="PF02805">
    <property type="entry name" value="Ada_Zn_binding"/>
    <property type="match status" value="1"/>
</dbReference>
<dbReference type="GO" id="GO:0006285">
    <property type="term" value="P:base-excision repair, AP site formation"/>
    <property type="evidence" value="ECO:0007669"/>
    <property type="project" value="TreeGrafter"/>
</dbReference>
<dbReference type="CDD" id="cd00056">
    <property type="entry name" value="ENDO3c"/>
    <property type="match status" value="1"/>
</dbReference>
<dbReference type="Gene3D" id="1.10.1670.10">
    <property type="entry name" value="Helix-hairpin-Helix base-excision DNA repair enzymes (C-terminal)"/>
    <property type="match status" value="1"/>
</dbReference>
<keyword evidence="5" id="KW-0808">Transferase</keyword>
<dbReference type="InterPro" id="IPR018060">
    <property type="entry name" value="HTH_AraC"/>
</dbReference>
<dbReference type="EMBL" id="JAAZQD010000002">
    <property type="protein sequence ID" value="NKZ38465.1"/>
    <property type="molecule type" value="Genomic_DNA"/>
</dbReference>
<keyword evidence="8" id="KW-0862">Zinc</keyword>
<dbReference type="GO" id="GO:0008270">
    <property type="term" value="F:zinc ion binding"/>
    <property type="evidence" value="ECO:0007669"/>
    <property type="project" value="InterPro"/>
</dbReference>
<comment type="catalytic activity">
    <reaction evidence="1">
        <text>Hydrolysis of alkylated DNA, releasing 3-methyladenine, 3-methylguanine, 7-methylguanine and 7-methyladenine.</text>
        <dbReference type="EC" id="3.2.2.21"/>
    </reaction>
</comment>
<evidence type="ECO:0000256" key="5">
    <source>
        <dbReference type="ARBA" id="ARBA00022679"/>
    </source>
</evidence>
<name>A0A846ZJI8_9GAMM</name>
<evidence type="ECO:0000256" key="8">
    <source>
        <dbReference type="ARBA" id="ARBA00022833"/>
    </source>
</evidence>
<keyword evidence="11" id="KW-0010">Activator</keyword>
<comment type="caution">
    <text evidence="15">The sequence shown here is derived from an EMBL/GenBank/DDBJ whole genome shotgun (WGS) entry which is preliminary data.</text>
</comment>
<evidence type="ECO:0000256" key="3">
    <source>
        <dbReference type="ARBA" id="ARBA00012000"/>
    </source>
</evidence>
<dbReference type="RefSeq" id="WP_168608779.1">
    <property type="nucleotide sequence ID" value="NZ_JAAZQD010000002.1"/>
</dbReference>
<dbReference type="AlphaFoldDB" id="A0A846ZJI8"/>
<evidence type="ECO:0000256" key="1">
    <source>
        <dbReference type="ARBA" id="ARBA00000086"/>
    </source>
</evidence>
<dbReference type="Gene3D" id="3.30.310.20">
    <property type="entry name" value="DNA-3-methyladenine glycosylase AlkA, N-terminal domain"/>
    <property type="match status" value="1"/>
</dbReference>
<dbReference type="GO" id="GO:0005737">
    <property type="term" value="C:cytoplasm"/>
    <property type="evidence" value="ECO:0007669"/>
    <property type="project" value="TreeGrafter"/>
</dbReference>
<keyword evidence="6" id="KW-0479">Metal-binding</keyword>
<keyword evidence="13" id="KW-0234">DNA repair</keyword>
<keyword evidence="9" id="KW-0805">Transcription regulation</keyword>
<dbReference type="Gene3D" id="1.10.10.60">
    <property type="entry name" value="Homeodomain-like"/>
    <property type="match status" value="1"/>
</dbReference>
<dbReference type="GO" id="GO:0008168">
    <property type="term" value="F:methyltransferase activity"/>
    <property type="evidence" value="ECO:0007669"/>
    <property type="project" value="UniProtKB-KW"/>
</dbReference>
<evidence type="ECO:0000256" key="6">
    <source>
        <dbReference type="ARBA" id="ARBA00022723"/>
    </source>
</evidence>
<dbReference type="SUPFAM" id="SSF57884">
    <property type="entry name" value="Ada DNA repair protein, N-terminal domain (N-Ada 10)"/>
    <property type="match status" value="1"/>
</dbReference>
<gene>
    <name evidence="15" type="ORF">HF690_05775</name>
</gene>
<keyword evidence="10" id="KW-0238">DNA-binding</keyword>
<dbReference type="SMART" id="SM01009">
    <property type="entry name" value="AlkA_N"/>
    <property type="match status" value="1"/>
</dbReference>
<evidence type="ECO:0000256" key="4">
    <source>
        <dbReference type="ARBA" id="ARBA00022603"/>
    </source>
</evidence>
<dbReference type="GO" id="GO:0043565">
    <property type="term" value="F:sequence-specific DNA binding"/>
    <property type="evidence" value="ECO:0007669"/>
    <property type="project" value="InterPro"/>
</dbReference>
<dbReference type="SUPFAM" id="SSF48150">
    <property type="entry name" value="DNA-glycosylase"/>
    <property type="match status" value="1"/>
</dbReference>
<dbReference type="GO" id="GO:0043916">
    <property type="term" value="F:DNA-7-methylguanine glycosylase activity"/>
    <property type="evidence" value="ECO:0007669"/>
    <property type="project" value="TreeGrafter"/>
</dbReference>
<protein>
    <recommendedName>
        <fullName evidence="3">DNA-3-methyladenine glycosylase II</fullName>
        <ecNumber evidence="3">3.2.2.21</ecNumber>
    </recommendedName>
</protein>
<dbReference type="Pfam" id="PF12833">
    <property type="entry name" value="HTH_18"/>
    <property type="match status" value="1"/>
</dbReference>
<dbReference type="InterPro" id="IPR037046">
    <property type="entry name" value="AlkA_N_sf"/>
</dbReference>
<dbReference type="InterPro" id="IPR035451">
    <property type="entry name" value="Ada-like_dom_sf"/>
</dbReference>
<dbReference type="InterPro" id="IPR003265">
    <property type="entry name" value="HhH-GPD_domain"/>
</dbReference>
<sequence>MTSVADPLQLPEHQVCEQARLSRDARFDGLFFTAVRSTGIYCRPVCPAPAPKPQHVTYYATAAAAAAAGYRPCLRCRPELAPGAWAWRSGNELVAGALRMIEDGLLDHAPVAVLAERTGLSERHLRRLFADTLGASPLQVAATRRLLFARKLLDETALPITQIALGAGYGSVRRFNAAFLDSFGVPPREMRRRRVTTDAPGVRLRLGYRPPYDFSAMLDFLAARAMPGIERVTDDAYERVFRMRGEAGRLRVQALAGESALQLHVEHPRTDVLTDVVARVRRLFDLDAEPQAIAQGLSGDPLLRRLLRRHPGIRVPGGWDGFEIAVRAVLGQQVSVAAARTLASRIVERWGDALSLSTPDGTPLHAFPTPGALADAELEDVGVMGQRARTIRAMAAAVAASEVDFRPERGLDAFVSMWTALPGIGPWTAHYIALRALGHPDAFPAADLILRRRAGAGRTLSTRELETRSAAWRPWRAYATLLLWRCEE</sequence>
<keyword evidence="16" id="KW-1185">Reference proteome</keyword>
<dbReference type="GO" id="GO:0008725">
    <property type="term" value="F:DNA-3-methyladenine glycosylase activity"/>
    <property type="evidence" value="ECO:0007669"/>
    <property type="project" value="TreeGrafter"/>
</dbReference>
<dbReference type="GO" id="GO:0006307">
    <property type="term" value="P:DNA alkylation repair"/>
    <property type="evidence" value="ECO:0007669"/>
    <property type="project" value="TreeGrafter"/>
</dbReference>
<reference evidence="15 16" key="1">
    <citation type="journal article" date="2017" name="Int. J. Syst. Evol. Microbiol.">
        <title>Oleiagrimonas citrea sp. nov., a marine bacterium isolated from tidal flat sediment and emended description of the genus Oleiagrimonas Fang et al. 2015 and Oleiagrimonas soli.</title>
        <authorList>
            <person name="Yang S.H."/>
            <person name="Seo H.S."/>
            <person name="Seong C.N."/>
            <person name="Kwon K.K."/>
        </authorList>
    </citation>
    <scope>NUCLEOTIDE SEQUENCE [LARGE SCALE GENOMIC DNA]</scope>
    <source>
        <strain evidence="15 16">MEBiC09124</strain>
    </source>
</reference>
<dbReference type="PANTHER" id="PTHR43003:SF13">
    <property type="entry name" value="DNA-3-METHYLADENINE GLYCOSYLASE 2"/>
    <property type="match status" value="1"/>
</dbReference>
<dbReference type="InterPro" id="IPR011257">
    <property type="entry name" value="DNA_glycosylase"/>
</dbReference>
<accession>A0A846ZJI8</accession>
<dbReference type="InterPro" id="IPR004026">
    <property type="entry name" value="Ada_DNA_repair_Zn-bd"/>
</dbReference>
<dbReference type="InterPro" id="IPR018062">
    <property type="entry name" value="HTH_AraC-typ_CS"/>
</dbReference>
<comment type="cofactor">
    <cofactor evidence="2">
        <name>Zn(2+)</name>
        <dbReference type="ChEBI" id="CHEBI:29105"/>
    </cofactor>
</comment>
<dbReference type="PANTHER" id="PTHR43003">
    <property type="entry name" value="DNA-3-METHYLADENINE GLYCOSYLASE"/>
    <property type="match status" value="1"/>
</dbReference>